<gene>
    <name evidence="6" type="ORF">SAMN04488118_1043</name>
</gene>
<keyword evidence="3" id="KW-0238">DNA-binding</keyword>
<dbReference type="GO" id="GO:0043565">
    <property type="term" value="F:sequence-specific DNA binding"/>
    <property type="evidence" value="ECO:0007669"/>
    <property type="project" value="TreeGrafter"/>
</dbReference>
<proteinExistence type="inferred from homology"/>
<name>A0A1G5QDE3_9RHOB</name>
<evidence type="ECO:0000256" key="2">
    <source>
        <dbReference type="ARBA" id="ARBA00023015"/>
    </source>
</evidence>
<dbReference type="GO" id="GO:0003700">
    <property type="term" value="F:DNA-binding transcription factor activity"/>
    <property type="evidence" value="ECO:0007669"/>
    <property type="project" value="InterPro"/>
</dbReference>
<keyword evidence="7" id="KW-1185">Reference proteome</keyword>
<evidence type="ECO:0000313" key="6">
    <source>
        <dbReference type="EMBL" id="SCZ59883.1"/>
    </source>
</evidence>
<evidence type="ECO:0000256" key="4">
    <source>
        <dbReference type="ARBA" id="ARBA00023163"/>
    </source>
</evidence>
<dbReference type="InterPro" id="IPR036388">
    <property type="entry name" value="WH-like_DNA-bd_sf"/>
</dbReference>
<dbReference type="STRING" id="1156985.SAMN04488118_1043"/>
<dbReference type="PANTHER" id="PTHR30537">
    <property type="entry name" value="HTH-TYPE TRANSCRIPTIONAL REGULATOR"/>
    <property type="match status" value="1"/>
</dbReference>
<dbReference type="AlphaFoldDB" id="A0A1G5QDE3"/>
<evidence type="ECO:0000259" key="5">
    <source>
        <dbReference type="PROSITE" id="PS50931"/>
    </source>
</evidence>
<dbReference type="GO" id="GO:0006351">
    <property type="term" value="P:DNA-templated transcription"/>
    <property type="evidence" value="ECO:0007669"/>
    <property type="project" value="TreeGrafter"/>
</dbReference>
<feature type="domain" description="HTH lysR-type" evidence="5">
    <location>
        <begin position="1"/>
        <end position="58"/>
    </location>
</feature>
<dbReference type="InterPro" id="IPR058163">
    <property type="entry name" value="LysR-type_TF_proteobact-type"/>
</dbReference>
<dbReference type="Gene3D" id="1.10.10.10">
    <property type="entry name" value="Winged helix-like DNA-binding domain superfamily/Winged helix DNA-binding domain"/>
    <property type="match status" value="1"/>
</dbReference>
<keyword evidence="2" id="KW-0805">Transcription regulation</keyword>
<dbReference type="InterPro" id="IPR036390">
    <property type="entry name" value="WH_DNA-bd_sf"/>
</dbReference>
<protein>
    <submittedName>
        <fullName evidence="6">Transcriptional regulator, LysR family</fullName>
    </submittedName>
</protein>
<dbReference type="Pfam" id="PF03466">
    <property type="entry name" value="LysR_substrate"/>
    <property type="match status" value="1"/>
</dbReference>
<dbReference type="SUPFAM" id="SSF53850">
    <property type="entry name" value="Periplasmic binding protein-like II"/>
    <property type="match status" value="1"/>
</dbReference>
<sequence length="289" mass="31510">MDWNDLKYVLETVRCGGVSGAARVLGVNHATVSRRIVSAEISLGALLFDKLATGYVPTDAGLAAARTAESIETESAKLARLLDARDRKLSGPLIVTAPQLLCGGVLTELIADFYARYPDVETTLLASTDVLSLPKREADVAIRISKDPTETLFGTSPTEERVAVYTSPDYLNRLEKSPEHPLRLIMMKHWAEVPAEITGSWPNTETALVVSDLTSALGAAKAGLGAARLPCFLGEEDQGLVRLPGLPTFPYSRIWVLTHPNLKDVTRISVFMKFISSGFRSKRRLFEGR</sequence>
<evidence type="ECO:0000256" key="1">
    <source>
        <dbReference type="ARBA" id="ARBA00009437"/>
    </source>
</evidence>
<dbReference type="SUPFAM" id="SSF46785">
    <property type="entry name" value="Winged helix' DNA-binding domain"/>
    <property type="match status" value="1"/>
</dbReference>
<dbReference type="PROSITE" id="PS50931">
    <property type="entry name" value="HTH_LYSR"/>
    <property type="match status" value="1"/>
</dbReference>
<comment type="similarity">
    <text evidence="1">Belongs to the LysR transcriptional regulatory family.</text>
</comment>
<reference evidence="6 7" key="1">
    <citation type="submission" date="2016-10" db="EMBL/GenBank/DDBJ databases">
        <authorList>
            <person name="de Groot N.N."/>
        </authorList>
    </citation>
    <scope>NUCLEOTIDE SEQUENCE [LARGE SCALE GENOMIC DNA]</scope>
    <source>
        <strain evidence="6 7">U95</strain>
    </source>
</reference>
<evidence type="ECO:0000256" key="3">
    <source>
        <dbReference type="ARBA" id="ARBA00023125"/>
    </source>
</evidence>
<dbReference type="InterPro" id="IPR005119">
    <property type="entry name" value="LysR_subst-bd"/>
</dbReference>
<accession>A0A1G5QDE3</accession>
<evidence type="ECO:0000313" key="7">
    <source>
        <dbReference type="Proteomes" id="UP000198767"/>
    </source>
</evidence>
<dbReference type="InterPro" id="IPR000847">
    <property type="entry name" value="LysR_HTH_N"/>
</dbReference>
<dbReference type="Pfam" id="PF00126">
    <property type="entry name" value="HTH_1"/>
    <property type="match status" value="1"/>
</dbReference>
<dbReference type="PANTHER" id="PTHR30537:SF3">
    <property type="entry name" value="TRANSCRIPTIONAL REGULATORY PROTEIN"/>
    <property type="match status" value="1"/>
</dbReference>
<dbReference type="Gene3D" id="3.40.190.290">
    <property type="match status" value="1"/>
</dbReference>
<organism evidence="6 7">
    <name type="scientific">Epibacterium ulvae</name>
    <dbReference type="NCBI Taxonomy" id="1156985"/>
    <lineage>
        <taxon>Bacteria</taxon>
        <taxon>Pseudomonadati</taxon>
        <taxon>Pseudomonadota</taxon>
        <taxon>Alphaproteobacteria</taxon>
        <taxon>Rhodobacterales</taxon>
        <taxon>Roseobacteraceae</taxon>
        <taxon>Epibacterium</taxon>
    </lineage>
</organism>
<keyword evidence="4" id="KW-0804">Transcription</keyword>
<dbReference type="Proteomes" id="UP000198767">
    <property type="component" value="Unassembled WGS sequence"/>
</dbReference>
<dbReference type="EMBL" id="FMWG01000004">
    <property type="protein sequence ID" value="SCZ59883.1"/>
    <property type="molecule type" value="Genomic_DNA"/>
</dbReference>